<accession>A0A9X1L1I3</accession>
<dbReference type="GO" id="GO:0020037">
    <property type="term" value="F:heme binding"/>
    <property type="evidence" value="ECO:0007669"/>
    <property type="project" value="InterPro"/>
</dbReference>
<evidence type="ECO:0000313" key="5">
    <source>
        <dbReference type="EMBL" id="MCA6078257.1"/>
    </source>
</evidence>
<reference evidence="5" key="1">
    <citation type="submission" date="2021-09" db="EMBL/GenBank/DDBJ databases">
        <title>Fulvivirga sp. isolated from coastal sediment.</title>
        <authorList>
            <person name="Yu H."/>
        </authorList>
    </citation>
    <scope>NUCLEOTIDE SEQUENCE</scope>
    <source>
        <strain evidence="5">1062</strain>
    </source>
</reference>
<dbReference type="EMBL" id="JAIXNE010000005">
    <property type="protein sequence ID" value="MCA6078257.1"/>
    <property type="molecule type" value="Genomic_DNA"/>
</dbReference>
<dbReference type="InterPro" id="IPR036127">
    <property type="entry name" value="CcmE-like_sf"/>
</dbReference>
<dbReference type="Pfam" id="PF03100">
    <property type="entry name" value="CcmE"/>
    <property type="match status" value="1"/>
</dbReference>
<keyword evidence="2" id="KW-0349">Heme</keyword>
<dbReference type="GO" id="GO:0017003">
    <property type="term" value="P:protein-heme linkage"/>
    <property type="evidence" value="ECO:0007669"/>
    <property type="project" value="InterPro"/>
</dbReference>
<gene>
    <name evidence="5" type="ORF">LDX50_25520</name>
</gene>
<dbReference type="InterPro" id="IPR012340">
    <property type="entry name" value="NA-bd_OB-fold"/>
</dbReference>
<organism evidence="5 6">
    <name type="scientific">Fulvivirga sedimenti</name>
    <dbReference type="NCBI Taxonomy" id="2879465"/>
    <lineage>
        <taxon>Bacteria</taxon>
        <taxon>Pseudomonadati</taxon>
        <taxon>Bacteroidota</taxon>
        <taxon>Cytophagia</taxon>
        <taxon>Cytophagales</taxon>
        <taxon>Fulvivirgaceae</taxon>
        <taxon>Fulvivirga</taxon>
    </lineage>
</organism>
<proteinExistence type="predicted"/>
<evidence type="ECO:0000256" key="4">
    <source>
        <dbReference type="ARBA" id="ARBA00023136"/>
    </source>
</evidence>
<name>A0A9X1L1I3_9BACT</name>
<evidence type="ECO:0000256" key="2">
    <source>
        <dbReference type="ARBA" id="ARBA00022617"/>
    </source>
</evidence>
<dbReference type="SUPFAM" id="SSF82093">
    <property type="entry name" value="Heme chaperone CcmE"/>
    <property type="match status" value="1"/>
</dbReference>
<keyword evidence="6" id="KW-1185">Reference proteome</keyword>
<keyword evidence="2" id="KW-0479">Metal-binding</keyword>
<dbReference type="Proteomes" id="UP001139409">
    <property type="component" value="Unassembled WGS sequence"/>
</dbReference>
<keyword evidence="4" id="KW-0472">Membrane</keyword>
<dbReference type="AlphaFoldDB" id="A0A9X1L1I3"/>
<dbReference type="InterPro" id="IPR004329">
    <property type="entry name" value="CcmE"/>
</dbReference>
<dbReference type="GO" id="GO:0005886">
    <property type="term" value="C:plasma membrane"/>
    <property type="evidence" value="ECO:0007669"/>
    <property type="project" value="InterPro"/>
</dbReference>
<evidence type="ECO:0000256" key="3">
    <source>
        <dbReference type="ARBA" id="ARBA00022748"/>
    </source>
</evidence>
<sequence>MKRSHIIAIVVIAIAAAIIISSTGDAGTYVTFDQAKEMAASGKSNDIHVVGQLLKDDAGHITGIRSSADNMSFTFVMVDEKSNQQMVYYNEPMPPDFMRSEQVVVIGGYKENDVFVADKILLKCPSKYQEETVEASI</sequence>
<dbReference type="Gene3D" id="2.40.50.140">
    <property type="entry name" value="Nucleic acid-binding proteins"/>
    <property type="match status" value="1"/>
</dbReference>
<evidence type="ECO:0000313" key="6">
    <source>
        <dbReference type="Proteomes" id="UP001139409"/>
    </source>
</evidence>
<keyword evidence="2" id="KW-0408">Iron</keyword>
<comment type="caution">
    <text evidence="5">The sequence shown here is derived from an EMBL/GenBank/DDBJ whole genome shotgun (WGS) entry which is preliminary data.</text>
</comment>
<keyword evidence="3" id="KW-0201">Cytochrome c-type biogenesis</keyword>
<dbReference type="GO" id="GO:0017004">
    <property type="term" value="P:cytochrome complex assembly"/>
    <property type="evidence" value="ECO:0007669"/>
    <property type="project" value="UniProtKB-KW"/>
</dbReference>
<dbReference type="RefSeq" id="WP_225699111.1">
    <property type="nucleotide sequence ID" value="NZ_JAIXNE010000005.1"/>
</dbReference>
<protein>
    <submittedName>
        <fullName evidence="5">Cytochrome c maturation protein CcmE</fullName>
    </submittedName>
</protein>
<comment type="subcellular location">
    <subcellularLocation>
        <location evidence="1">Membrane</location>
    </subcellularLocation>
</comment>
<evidence type="ECO:0000256" key="1">
    <source>
        <dbReference type="ARBA" id="ARBA00004370"/>
    </source>
</evidence>